<evidence type="ECO:0000256" key="2">
    <source>
        <dbReference type="ARBA" id="ARBA00023002"/>
    </source>
</evidence>
<dbReference type="Gene3D" id="3.90.25.10">
    <property type="entry name" value="UDP-galactose 4-epimerase, domain 1"/>
    <property type="match status" value="1"/>
</dbReference>
<sequence length="280" mass="30025">MSSSTTVAVAGATGTLGAPVTNALLAAGYKVKVLTRGTAANDVLAAYQTKGAHIVFDAYTGKNLQNALQGVDILLSTVGTGADFYNGQVELIDAAKAAGFGLDGIKYAKQNDLHPFLTDKAKLRDYIEKSGLEYTYIFNGLFAEFLPRFGFDLKNKTATLHATATARFSITSLADIARFVALALSSPHSRNASLRVVSHTATFQEYVQLFEQATGSKWQIVEDLDARERIAKSADPASQLFPDFIAYAHSRAVYDTNENAAIGFQPTPVDEIISAVAKSQ</sequence>
<dbReference type="Gene3D" id="3.40.50.720">
    <property type="entry name" value="NAD(P)-binding Rossmann-like Domain"/>
    <property type="match status" value="1"/>
</dbReference>
<evidence type="ECO:0000259" key="3">
    <source>
        <dbReference type="Pfam" id="PF05368"/>
    </source>
</evidence>
<name>A0A9P6JCP0_MORAP</name>
<keyword evidence="2" id="KW-0560">Oxidoreductase</keyword>
<keyword evidence="5" id="KW-1185">Reference proteome</keyword>
<protein>
    <recommendedName>
        <fullName evidence="3">NmrA-like domain-containing protein</fullName>
    </recommendedName>
</protein>
<comment type="caution">
    <text evidence="4">The sequence shown here is derived from an EMBL/GenBank/DDBJ whole genome shotgun (WGS) entry which is preliminary data.</text>
</comment>
<dbReference type="SUPFAM" id="SSF51735">
    <property type="entry name" value="NAD(P)-binding Rossmann-fold domains"/>
    <property type="match status" value="1"/>
</dbReference>
<evidence type="ECO:0000256" key="1">
    <source>
        <dbReference type="ARBA" id="ARBA00022857"/>
    </source>
</evidence>
<gene>
    <name evidence="4" type="ORF">BGZ70_005066</name>
</gene>
<dbReference type="AlphaFoldDB" id="A0A9P6JCP0"/>
<evidence type="ECO:0000313" key="4">
    <source>
        <dbReference type="EMBL" id="KAF9965311.1"/>
    </source>
</evidence>
<dbReference type="PANTHER" id="PTHR47706:SF11">
    <property type="entry name" value="ISOFLAVONE REDUCTASE FAMILY PROTEIN (AFU_ORTHOLOGUE AFUA_1G12510)"/>
    <property type="match status" value="1"/>
</dbReference>
<dbReference type="InterPro" id="IPR008030">
    <property type="entry name" value="NmrA-like"/>
</dbReference>
<evidence type="ECO:0000313" key="5">
    <source>
        <dbReference type="Proteomes" id="UP000738359"/>
    </source>
</evidence>
<dbReference type="Proteomes" id="UP000738359">
    <property type="component" value="Unassembled WGS sequence"/>
</dbReference>
<dbReference type="EMBL" id="JAAAHY010000267">
    <property type="protein sequence ID" value="KAF9965311.1"/>
    <property type="molecule type" value="Genomic_DNA"/>
</dbReference>
<dbReference type="PANTHER" id="PTHR47706">
    <property type="entry name" value="NMRA-LIKE FAMILY PROTEIN"/>
    <property type="match status" value="1"/>
</dbReference>
<reference evidence="4" key="1">
    <citation type="journal article" date="2020" name="Fungal Divers.">
        <title>Resolving the Mortierellaceae phylogeny through synthesis of multi-gene phylogenetics and phylogenomics.</title>
        <authorList>
            <person name="Vandepol N."/>
            <person name="Liber J."/>
            <person name="Desiro A."/>
            <person name="Na H."/>
            <person name="Kennedy M."/>
            <person name="Barry K."/>
            <person name="Grigoriev I.V."/>
            <person name="Miller A.N."/>
            <person name="O'Donnell K."/>
            <person name="Stajich J.E."/>
            <person name="Bonito G."/>
        </authorList>
    </citation>
    <scope>NUCLEOTIDE SEQUENCE</scope>
    <source>
        <strain evidence="4">CK1249</strain>
    </source>
</reference>
<accession>A0A9P6JCP0</accession>
<dbReference type="InterPro" id="IPR036291">
    <property type="entry name" value="NAD(P)-bd_dom_sf"/>
</dbReference>
<dbReference type="Pfam" id="PF05368">
    <property type="entry name" value="NmrA"/>
    <property type="match status" value="1"/>
</dbReference>
<dbReference type="GO" id="GO:0016491">
    <property type="term" value="F:oxidoreductase activity"/>
    <property type="evidence" value="ECO:0007669"/>
    <property type="project" value="UniProtKB-KW"/>
</dbReference>
<dbReference type="InterPro" id="IPR051609">
    <property type="entry name" value="NmrA/Isoflavone_reductase-like"/>
</dbReference>
<organism evidence="4 5">
    <name type="scientific">Mortierella alpina</name>
    <name type="common">Oleaginous fungus</name>
    <name type="synonym">Mortierella renispora</name>
    <dbReference type="NCBI Taxonomy" id="64518"/>
    <lineage>
        <taxon>Eukaryota</taxon>
        <taxon>Fungi</taxon>
        <taxon>Fungi incertae sedis</taxon>
        <taxon>Mucoromycota</taxon>
        <taxon>Mortierellomycotina</taxon>
        <taxon>Mortierellomycetes</taxon>
        <taxon>Mortierellales</taxon>
        <taxon>Mortierellaceae</taxon>
        <taxon>Mortierella</taxon>
    </lineage>
</organism>
<proteinExistence type="predicted"/>
<dbReference type="OrthoDB" id="419598at2759"/>
<feature type="domain" description="NmrA-like" evidence="3">
    <location>
        <begin position="5"/>
        <end position="218"/>
    </location>
</feature>
<keyword evidence="1" id="KW-0521">NADP</keyword>